<comment type="caution">
    <text evidence="1">The sequence shown here is derived from an EMBL/GenBank/DDBJ whole genome shotgun (WGS) entry which is preliminary data.</text>
</comment>
<evidence type="ECO:0000313" key="2">
    <source>
        <dbReference type="Proteomes" id="UP001200741"/>
    </source>
</evidence>
<sequence length="237" mass="26089">MSAAKKGARLGTGMRGQVEEAYGSRGHHVSSLWLVYSSKAACDVAIRSDVEYGHFLNAESDPNIQAIDYTPKKRVASIGGEDIATIVHAIVTVRSGAIVWREVKTSEDMAHGATTRANLQLLVQQKIAGFDQVIHEVWTPKEIYAQPQLIQNWHQAAAWLAAAREHPLAPYCDIVKRFVRAKRETTFEQIVALGQPEHEGLLGAAAFRLVQFGFLGSDLASQPLTRLSRFFAPEVSL</sequence>
<evidence type="ECO:0008006" key="3">
    <source>
        <dbReference type="Google" id="ProtNLM"/>
    </source>
</evidence>
<name>A0ABS8XQL2_9BURK</name>
<dbReference type="EMBL" id="JAJTWU010000004">
    <property type="protein sequence ID" value="MCE4555039.1"/>
    <property type="molecule type" value="Genomic_DNA"/>
</dbReference>
<gene>
    <name evidence="1" type="ORF">LXT13_11440</name>
</gene>
<protein>
    <recommendedName>
        <fullName evidence="3">TnsA endonuclease N-terminal domain-containing protein</fullName>
    </recommendedName>
</protein>
<dbReference type="RefSeq" id="WP_233372061.1">
    <property type="nucleotide sequence ID" value="NZ_JAJTWU010000004.1"/>
</dbReference>
<evidence type="ECO:0000313" key="1">
    <source>
        <dbReference type="EMBL" id="MCE4555039.1"/>
    </source>
</evidence>
<accession>A0ABS8XQL2</accession>
<organism evidence="1 2">
    <name type="scientific">Pelomonas cellulosilytica</name>
    <dbReference type="NCBI Taxonomy" id="2906762"/>
    <lineage>
        <taxon>Bacteria</taxon>
        <taxon>Pseudomonadati</taxon>
        <taxon>Pseudomonadota</taxon>
        <taxon>Betaproteobacteria</taxon>
        <taxon>Burkholderiales</taxon>
        <taxon>Sphaerotilaceae</taxon>
        <taxon>Roseateles</taxon>
    </lineage>
</organism>
<dbReference type="Proteomes" id="UP001200741">
    <property type="component" value="Unassembled WGS sequence"/>
</dbReference>
<keyword evidence="2" id="KW-1185">Reference proteome</keyword>
<reference evidence="1 2" key="1">
    <citation type="submission" date="2021-12" db="EMBL/GenBank/DDBJ databases">
        <title>Genome seq of P8.</title>
        <authorList>
            <person name="Seo T."/>
        </authorList>
    </citation>
    <scope>NUCLEOTIDE SEQUENCE [LARGE SCALE GENOMIC DNA]</scope>
    <source>
        <strain evidence="1 2">P8</strain>
    </source>
</reference>
<proteinExistence type="predicted"/>